<dbReference type="Gene3D" id="3.30.9.10">
    <property type="entry name" value="D-Amino Acid Oxidase, subunit A, domain 2"/>
    <property type="match status" value="1"/>
</dbReference>
<dbReference type="Pfam" id="PF01494">
    <property type="entry name" value="FAD_binding_3"/>
    <property type="match status" value="1"/>
</dbReference>
<dbReference type="Gene3D" id="3.50.50.60">
    <property type="entry name" value="FAD/NAD(P)-binding domain"/>
    <property type="match status" value="1"/>
</dbReference>
<dbReference type="InterPro" id="IPR036188">
    <property type="entry name" value="FAD/NAD-bd_sf"/>
</dbReference>
<organism evidence="5 6">
    <name type="scientific">Plectosphaerella plurivora</name>
    <dbReference type="NCBI Taxonomy" id="936078"/>
    <lineage>
        <taxon>Eukaryota</taxon>
        <taxon>Fungi</taxon>
        <taxon>Dikarya</taxon>
        <taxon>Ascomycota</taxon>
        <taxon>Pezizomycotina</taxon>
        <taxon>Sordariomycetes</taxon>
        <taxon>Hypocreomycetidae</taxon>
        <taxon>Glomerellales</taxon>
        <taxon>Plectosphaerellaceae</taxon>
        <taxon>Plectosphaerella</taxon>
    </lineage>
</organism>
<feature type="domain" description="FAD-binding" evidence="4">
    <location>
        <begin position="2"/>
        <end position="238"/>
    </location>
</feature>
<dbReference type="GO" id="GO:0016491">
    <property type="term" value="F:oxidoreductase activity"/>
    <property type="evidence" value="ECO:0007669"/>
    <property type="project" value="UniProtKB-KW"/>
</dbReference>
<comment type="caution">
    <text evidence="5">The sequence shown here is derived from an EMBL/GenBank/DDBJ whole genome shotgun (WGS) entry which is preliminary data.</text>
</comment>
<evidence type="ECO:0000256" key="2">
    <source>
        <dbReference type="ARBA" id="ARBA00022827"/>
    </source>
</evidence>
<dbReference type="InterPro" id="IPR002938">
    <property type="entry name" value="FAD-bd"/>
</dbReference>
<dbReference type="EMBL" id="JAGSXJ010000041">
    <property type="protein sequence ID" value="KAH6663972.1"/>
    <property type="molecule type" value="Genomic_DNA"/>
</dbReference>
<dbReference type="PANTHER" id="PTHR46865:SF7">
    <property type="entry name" value="MONOOXYGENASE, PUTATIVE (AFU_ORTHOLOGUE AFUA_8G07040)-RELATED"/>
    <property type="match status" value="1"/>
</dbReference>
<dbReference type="GO" id="GO:0071949">
    <property type="term" value="F:FAD binding"/>
    <property type="evidence" value="ECO:0007669"/>
    <property type="project" value="InterPro"/>
</dbReference>
<evidence type="ECO:0000259" key="4">
    <source>
        <dbReference type="Pfam" id="PF01494"/>
    </source>
</evidence>
<protein>
    <recommendedName>
        <fullName evidence="4">FAD-binding domain-containing protein</fullName>
    </recommendedName>
</protein>
<keyword evidence="2" id="KW-0274">FAD</keyword>
<dbReference type="PANTHER" id="PTHR46865">
    <property type="entry name" value="OXIDOREDUCTASE-RELATED"/>
    <property type="match status" value="1"/>
</dbReference>
<dbReference type="PRINTS" id="PR00420">
    <property type="entry name" value="RNGMNOXGNASE"/>
</dbReference>
<dbReference type="InterPro" id="IPR051704">
    <property type="entry name" value="FAD_aromatic-hydroxylase"/>
</dbReference>
<keyword evidence="6" id="KW-1185">Reference proteome</keyword>
<keyword evidence="3" id="KW-0560">Oxidoreductase</keyword>
<dbReference type="SUPFAM" id="SSF51905">
    <property type="entry name" value="FAD/NAD(P)-binding domain"/>
    <property type="match status" value="1"/>
</dbReference>
<evidence type="ECO:0000313" key="5">
    <source>
        <dbReference type="EMBL" id="KAH6663972.1"/>
    </source>
</evidence>
<proteinExistence type="predicted"/>
<gene>
    <name evidence="5" type="ORF">F5X68DRAFT_251180</name>
</gene>
<evidence type="ECO:0000256" key="3">
    <source>
        <dbReference type="ARBA" id="ARBA00023002"/>
    </source>
</evidence>
<name>A0A9P8UZ19_9PEZI</name>
<reference evidence="5" key="1">
    <citation type="journal article" date="2021" name="Nat. Commun.">
        <title>Genetic determinants of endophytism in the Arabidopsis root mycobiome.</title>
        <authorList>
            <person name="Mesny F."/>
            <person name="Miyauchi S."/>
            <person name="Thiergart T."/>
            <person name="Pickel B."/>
            <person name="Atanasova L."/>
            <person name="Karlsson M."/>
            <person name="Huettel B."/>
            <person name="Barry K.W."/>
            <person name="Haridas S."/>
            <person name="Chen C."/>
            <person name="Bauer D."/>
            <person name="Andreopoulos W."/>
            <person name="Pangilinan J."/>
            <person name="LaButti K."/>
            <person name="Riley R."/>
            <person name="Lipzen A."/>
            <person name="Clum A."/>
            <person name="Drula E."/>
            <person name="Henrissat B."/>
            <person name="Kohler A."/>
            <person name="Grigoriev I.V."/>
            <person name="Martin F.M."/>
            <person name="Hacquard S."/>
        </authorList>
    </citation>
    <scope>NUCLEOTIDE SEQUENCE</scope>
    <source>
        <strain evidence="5">MPI-SDFR-AT-0117</strain>
    </source>
</reference>
<evidence type="ECO:0000313" key="6">
    <source>
        <dbReference type="Proteomes" id="UP000770015"/>
    </source>
</evidence>
<dbReference type="Proteomes" id="UP000770015">
    <property type="component" value="Unassembled WGS sequence"/>
</dbReference>
<keyword evidence="1" id="KW-0285">Flavoprotein</keyword>
<dbReference type="OrthoDB" id="655030at2759"/>
<evidence type="ECO:0000256" key="1">
    <source>
        <dbReference type="ARBA" id="ARBA00022630"/>
    </source>
</evidence>
<sequence>MRVLINGAGVAGNALAFWLGKLGHDVTVVERFPGLRVSGLQIDLRGHGIDVIRRMGLEAQLKAKLAPEQGVQLVDSSGKRWGYFPANAEAPKPEPKQKQRFQNFTSEYEIMRGDLCQVLYDAAKDHVKYIFGTSVTGFKDGEDSVHVNLSNGISNDFDLLVGADGQGSSIRSMMFEPEVAKAAYRPLKDMNMAYVTIPRAISEGDGYLATAFIAPGRRGMMTRRHRPDMIQVYMGCTSNSERLRKAIYPPRGERGTDHEVVGEQLEAWKEIFTGAGWQTEEIFRSLLNAHNGKGTSGVTPTALDTGFYTECPALVKLDSWSRGRVTLLGDAAWCPTSTTGMGTTSAIVGAYVLAGEIQKTCRPDSLVSPESLAAALAGYQRVFGPFMDSVQRDVSPEGADHMSMFPSSSWGIAVFLRAVWILSLLQINIGRWFLREEITGWDLPSYEGL</sequence>
<dbReference type="AlphaFoldDB" id="A0A9P8UZ19"/>
<accession>A0A9P8UZ19</accession>